<accession>A0A3S0K1L2</accession>
<keyword evidence="2" id="KW-1185">Reference proteome</keyword>
<name>A0A3S0K1L2_9BACT</name>
<gene>
    <name evidence="1" type="ORF">EJV47_23485</name>
</gene>
<dbReference type="RefSeq" id="WP_165903906.1">
    <property type="nucleotide sequence ID" value="NZ_RXOF01000018.1"/>
</dbReference>
<sequence length="171" mass="19033">MNTYLGWAPQTWVKDRTPLTAELASQVPNHSADSLVLVVPADGRIQHPSGAQSLRLHLLNPTARPVPIERADATLMGLSLLLWVDGRWVQPVFPMQTYCGNSFWQDTLAPRSVLTLELDADNFYRGTVPVDARARAQVGKVVVKSAVFTVQLSPLQLYYLRHPRVPLPTIN</sequence>
<dbReference type="EMBL" id="RXOF01000018">
    <property type="protein sequence ID" value="RTQ45802.1"/>
    <property type="molecule type" value="Genomic_DNA"/>
</dbReference>
<evidence type="ECO:0000313" key="2">
    <source>
        <dbReference type="Proteomes" id="UP000282184"/>
    </source>
</evidence>
<comment type="caution">
    <text evidence="1">The sequence shown here is derived from an EMBL/GenBank/DDBJ whole genome shotgun (WGS) entry which is preliminary data.</text>
</comment>
<dbReference type="AlphaFoldDB" id="A0A3S0K1L2"/>
<protein>
    <submittedName>
        <fullName evidence="1">Uncharacterized protein</fullName>
    </submittedName>
</protein>
<organism evidence="1 2">
    <name type="scientific">Hymenobacter gummosus</name>
    <dbReference type="NCBI Taxonomy" id="1776032"/>
    <lineage>
        <taxon>Bacteria</taxon>
        <taxon>Pseudomonadati</taxon>
        <taxon>Bacteroidota</taxon>
        <taxon>Cytophagia</taxon>
        <taxon>Cytophagales</taxon>
        <taxon>Hymenobacteraceae</taxon>
        <taxon>Hymenobacter</taxon>
    </lineage>
</organism>
<proteinExistence type="predicted"/>
<evidence type="ECO:0000313" key="1">
    <source>
        <dbReference type="EMBL" id="RTQ45802.1"/>
    </source>
</evidence>
<dbReference type="Proteomes" id="UP000282184">
    <property type="component" value="Unassembled WGS sequence"/>
</dbReference>
<reference evidence="1 2" key="1">
    <citation type="submission" date="2018-12" db="EMBL/GenBank/DDBJ databases">
        <title>Hymenobacter gummosus sp. nov., isolated from a spring.</title>
        <authorList>
            <person name="Nie L."/>
        </authorList>
    </citation>
    <scope>NUCLEOTIDE SEQUENCE [LARGE SCALE GENOMIC DNA]</scope>
    <source>
        <strain evidence="1 2">KCTC 52166</strain>
    </source>
</reference>